<feature type="domain" description="SET" evidence="9">
    <location>
        <begin position="1"/>
        <end position="109"/>
    </location>
</feature>
<dbReference type="GO" id="GO:0005694">
    <property type="term" value="C:chromosome"/>
    <property type="evidence" value="ECO:0007669"/>
    <property type="project" value="UniProtKB-SubCell"/>
</dbReference>
<evidence type="ECO:0000256" key="3">
    <source>
        <dbReference type="ARBA" id="ARBA00022603"/>
    </source>
</evidence>
<keyword evidence="11" id="KW-1185">Reference proteome</keyword>
<evidence type="ECO:0000256" key="2">
    <source>
        <dbReference type="ARBA" id="ARBA00022454"/>
    </source>
</evidence>
<dbReference type="AlphaFoldDB" id="A0AA40B8C9"/>
<feature type="region of interest" description="Disordered" evidence="8">
    <location>
        <begin position="132"/>
        <end position="160"/>
    </location>
</feature>
<sequence>MGVGAFSRPGKHIEKGEIMGAYVGEVQKRSNELTSRSAYVYDLVGTNKGSKAVQVVVDGQTHGNWTRFCNHHCNPNVVVTPEQVGKIVLLVFSAAKRISGGSQIFINYGRDYFTDSNMLCVCSTNRVAHLPPVDSNGDSDVDMDDSPLVGRATKRSRIPR</sequence>
<dbReference type="PANTHER" id="PTHR46223:SF3">
    <property type="entry name" value="HISTONE-LYSINE N-METHYLTRANSFERASE SET-23"/>
    <property type="match status" value="1"/>
</dbReference>
<evidence type="ECO:0000256" key="1">
    <source>
        <dbReference type="ARBA" id="ARBA00004286"/>
    </source>
</evidence>
<evidence type="ECO:0000313" key="10">
    <source>
        <dbReference type="EMBL" id="KAK0729520.1"/>
    </source>
</evidence>
<dbReference type="GO" id="GO:0046872">
    <property type="term" value="F:metal ion binding"/>
    <property type="evidence" value="ECO:0007669"/>
    <property type="project" value="UniProtKB-KW"/>
</dbReference>
<evidence type="ECO:0000256" key="7">
    <source>
        <dbReference type="ARBA" id="ARBA00022833"/>
    </source>
</evidence>
<comment type="caution">
    <text evidence="10">The sequence shown here is derived from an EMBL/GenBank/DDBJ whole genome shotgun (WGS) entry which is preliminary data.</text>
</comment>
<name>A0AA40B8C9_9PEZI</name>
<protein>
    <recommendedName>
        <fullName evidence="9">SET domain-containing protein</fullName>
    </recommendedName>
</protein>
<dbReference type="SMART" id="SM00317">
    <property type="entry name" value="SET"/>
    <property type="match status" value="1"/>
</dbReference>
<gene>
    <name evidence="10" type="ORF">B0H67DRAFT_473872</name>
</gene>
<keyword evidence="6" id="KW-0479">Metal-binding</keyword>
<comment type="subcellular location">
    <subcellularLocation>
        <location evidence="1">Chromosome</location>
    </subcellularLocation>
</comment>
<evidence type="ECO:0000256" key="8">
    <source>
        <dbReference type="SAM" id="MobiDB-lite"/>
    </source>
</evidence>
<dbReference type="GO" id="GO:0008168">
    <property type="term" value="F:methyltransferase activity"/>
    <property type="evidence" value="ECO:0007669"/>
    <property type="project" value="UniProtKB-KW"/>
</dbReference>
<dbReference type="Proteomes" id="UP001172102">
    <property type="component" value="Unassembled WGS sequence"/>
</dbReference>
<dbReference type="PANTHER" id="PTHR46223">
    <property type="entry name" value="HISTONE-LYSINE N-METHYLTRANSFERASE SUV39H"/>
    <property type="match status" value="1"/>
</dbReference>
<keyword evidence="4" id="KW-0808">Transferase</keyword>
<dbReference type="Gene3D" id="2.170.270.10">
    <property type="entry name" value="SET domain"/>
    <property type="match status" value="1"/>
</dbReference>
<evidence type="ECO:0000256" key="4">
    <source>
        <dbReference type="ARBA" id="ARBA00022679"/>
    </source>
</evidence>
<dbReference type="InterPro" id="IPR046341">
    <property type="entry name" value="SET_dom_sf"/>
</dbReference>
<evidence type="ECO:0000256" key="6">
    <source>
        <dbReference type="ARBA" id="ARBA00022723"/>
    </source>
</evidence>
<keyword evidence="7" id="KW-0862">Zinc</keyword>
<keyword evidence="3" id="KW-0489">Methyltransferase</keyword>
<keyword evidence="5" id="KW-0949">S-adenosyl-L-methionine</keyword>
<dbReference type="PROSITE" id="PS50280">
    <property type="entry name" value="SET"/>
    <property type="match status" value="1"/>
</dbReference>
<accession>A0AA40B8C9</accession>
<evidence type="ECO:0000259" key="9">
    <source>
        <dbReference type="PROSITE" id="PS50280"/>
    </source>
</evidence>
<evidence type="ECO:0000256" key="5">
    <source>
        <dbReference type="ARBA" id="ARBA00022691"/>
    </source>
</evidence>
<organism evidence="10 11">
    <name type="scientific">Lasiosphaeris hirsuta</name>
    <dbReference type="NCBI Taxonomy" id="260670"/>
    <lineage>
        <taxon>Eukaryota</taxon>
        <taxon>Fungi</taxon>
        <taxon>Dikarya</taxon>
        <taxon>Ascomycota</taxon>
        <taxon>Pezizomycotina</taxon>
        <taxon>Sordariomycetes</taxon>
        <taxon>Sordariomycetidae</taxon>
        <taxon>Sordariales</taxon>
        <taxon>Lasiosphaeriaceae</taxon>
        <taxon>Lasiosphaeris</taxon>
    </lineage>
</organism>
<dbReference type="SUPFAM" id="SSF82199">
    <property type="entry name" value="SET domain"/>
    <property type="match status" value="1"/>
</dbReference>
<reference evidence="10" key="1">
    <citation type="submission" date="2023-06" db="EMBL/GenBank/DDBJ databases">
        <title>Genome-scale phylogeny and comparative genomics of the fungal order Sordariales.</title>
        <authorList>
            <consortium name="Lawrence Berkeley National Laboratory"/>
            <person name="Hensen N."/>
            <person name="Bonometti L."/>
            <person name="Westerberg I."/>
            <person name="Brannstrom I.O."/>
            <person name="Guillou S."/>
            <person name="Cros-Aarteil S."/>
            <person name="Calhoun S."/>
            <person name="Haridas S."/>
            <person name="Kuo A."/>
            <person name="Mondo S."/>
            <person name="Pangilinan J."/>
            <person name="Riley R."/>
            <person name="Labutti K."/>
            <person name="Andreopoulos B."/>
            <person name="Lipzen A."/>
            <person name="Chen C."/>
            <person name="Yanf M."/>
            <person name="Daum C."/>
            <person name="Ng V."/>
            <person name="Clum A."/>
            <person name="Steindorff A."/>
            <person name="Ohm R."/>
            <person name="Martin F."/>
            <person name="Silar P."/>
            <person name="Natvig D."/>
            <person name="Lalanne C."/>
            <person name="Gautier V."/>
            <person name="Ament-Velasquez S.L."/>
            <person name="Kruys A."/>
            <person name="Hutchinson M.I."/>
            <person name="Powell A.J."/>
            <person name="Barry K."/>
            <person name="Miller A.N."/>
            <person name="Grigoriev I.V."/>
            <person name="Debuchy R."/>
            <person name="Gladieux P."/>
            <person name="Thoren M.H."/>
            <person name="Johannesson H."/>
        </authorList>
    </citation>
    <scope>NUCLEOTIDE SEQUENCE</scope>
    <source>
        <strain evidence="10">SMH4607-1</strain>
    </source>
</reference>
<dbReference type="InterPro" id="IPR001214">
    <property type="entry name" value="SET_dom"/>
</dbReference>
<dbReference type="EMBL" id="JAUKUA010000001">
    <property type="protein sequence ID" value="KAK0729520.1"/>
    <property type="molecule type" value="Genomic_DNA"/>
</dbReference>
<evidence type="ECO:0000313" key="11">
    <source>
        <dbReference type="Proteomes" id="UP001172102"/>
    </source>
</evidence>
<proteinExistence type="predicted"/>
<keyword evidence="2" id="KW-0158">Chromosome</keyword>
<dbReference type="GO" id="GO:0032259">
    <property type="term" value="P:methylation"/>
    <property type="evidence" value="ECO:0007669"/>
    <property type="project" value="UniProtKB-KW"/>
</dbReference>
<dbReference type="InterPro" id="IPR050973">
    <property type="entry name" value="H3K9_Histone-Lys_N-MTase"/>
</dbReference>
<dbReference type="Pfam" id="PF00856">
    <property type="entry name" value="SET"/>
    <property type="match status" value="1"/>
</dbReference>